<organism evidence="7">
    <name type="scientific">mine drainage metagenome</name>
    <dbReference type="NCBI Taxonomy" id="410659"/>
    <lineage>
        <taxon>unclassified sequences</taxon>
        <taxon>metagenomes</taxon>
        <taxon>ecological metagenomes</taxon>
    </lineage>
</organism>
<comment type="caution">
    <text evidence="7">The sequence shown here is derived from an EMBL/GenBank/DDBJ whole genome shotgun (WGS) entry which is preliminary data.</text>
</comment>
<evidence type="ECO:0000259" key="6">
    <source>
        <dbReference type="PROSITE" id="PS50885"/>
    </source>
</evidence>
<dbReference type="PANTHER" id="PTHR43531:SF11">
    <property type="entry name" value="METHYL-ACCEPTING CHEMOTAXIS PROTEIN 3"/>
    <property type="match status" value="1"/>
</dbReference>
<evidence type="ECO:0000256" key="1">
    <source>
        <dbReference type="ARBA" id="ARBA00022500"/>
    </source>
</evidence>
<feature type="region of interest" description="Disordered" evidence="3">
    <location>
        <begin position="118"/>
        <end position="137"/>
    </location>
</feature>
<dbReference type="EMBL" id="AUZX01005228">
    <property type="protein sequence ID" value="EQD68632.1"/>
    <property type="molecule type" value="Genomic_DNA"/>
</dbReference>
<feature type="compositionally biased region" description="Low complexity" evidence="3">
    <location>
        <begin position="122"/>
        <end position="134"/>
    </location>
</feature>
<evidence type="ECO:0000256" key="4">
    <source>
        <dbReference type="SAM" id="Phobius"/>
    </source>
</evidence>
<accession>T1BG72</accession>
<feature type="domain" description="Methyl-accepting transducer" evidence="5">
    <location>
        <begin position="198"/>
        <end position="255"/>
    </location>
</feature>
<keyword evidence="4" id="KW-0472">Membrane</keyword>
<dbReference type="PANTHER" id="PTHR43531">
    <property type="entry name" value="PROTEIN ICFG"/>
    <property type="match status" value="1"/>
</dbReference>
<feature type="domain" description="HAMP" evidence="6">
    <location>
        <begin position="62"/>
        <end position="114"/>
    </location>
</feature>
<evidence type="ECO:0000259" key="5">
    <source>
        <dbReference type="PROSITE" id="PS50111"/>
    </source>
</evidence>
<keyword evidence="4" id="KW-0812">Transmembrane</keyword>
<keyword evidence="4" id="KW-1133">Transmembrane helix</keyword>
<protein>
    <submittedName>
        <fullName evidence="7">Membrane protein containing HAMP linker domain protein</fullName>
    </submittedName>
</protein>
<dbReference type="PROSITE" id="PS50111">
    <property type="entry name" value="CHEMOTAXIS_TRANSDUC_2"/>
    <property type="match status" value="1"/>
</dbReference>
<gene>
    <name evidence="7" type="ORF">B1A_07241</name>
</gene>
<dbReference type="AlphaFoldDB" id="T1BG72"/>
<feature type="compositionally biased region" description="Polar residues" evidence="3">
    <location>
        <begin position="223"/>
        <end position="243"/>
    </location>
</feature>
<comment type="similarity">
    <text evidence="2">Belongs to the methyl-accepting chemotaxis (MCP) protein family.</text>
</comment>
<dbReference type="PROSITE" id="PS50885">
    <property type="entry name" value="HAMP"/>
    <property type="match status" value="1"/>
</dbReference>
<feature type="transmembrane region" description="Helical" evidence="4">
    <location>
        <begin position="41"/>
        <end position="59"/>
    </location>
</feature>
<feature type="region of interest" description="Disordered" evidence="3">
    <location>
        <begin position="214"/>
        <end position="255"/>
    </location>
</feature>
<sequence>MEFVMSGANHFPLSSRSLLAFAALPACAVSAALIAGLDGPWALWLLAAALLGGGVLTFLTGRSTERALAGAVAAAQALAAGRLDETSAPTRPGRLGALGAALDSLRVKLRADLERSARESARAAAEQPAPSAGADSHLAQQVQLAMHATRTVIEAAINGDLGGRLDAHSDNAGLRSMSDGINSLLGSMALIVQGTQSTAVQVKRAADEIFTSNDNLARRTEEQSSSLEETASSMQQMTTTVKQNAANAARASQLA</sequence>
<dbReference type="InterPro" id="IPR004089">
    <property type="entry name" value="MCPsignal_dom"/>
</dbReference>
<evidence type="ECO:0000313" key="7">
    <source>
        <dbReference type="EMBL" id="EQD68632.1"/>
    </source>
</evidence>
<feature type="compositionally biased region" description="Low complexity" evidence="3">
    <location>
        <begin position="244"/>
        <end position="255"/>
    </location>
</feature>
<dbReference type="InterPro" id="IPR003660">
    <property type="entry name" value="HAMP_dom"/>
</dbReference>
<dbReference type="SUPFAM" id="SSF58104">
    <property type="entry name" value="Methyl-accepting chemotaxis protein (MCP) signaling domain"/>
    <property type="match status" value="1"/>
</dbReference>
<name>T1BG72_9ZZZZ</name>
<dbReference type="GO" id="GO:0006935">
    <property type="term" value="P:chemotaxis"/>
    <property type="evidence" value="ECO:0007669"/>
    <property type="project" value="UniProtKB-KW"/>
</dbReference>
<evidence type="ECO:0000256" key="2">
    <source>
        <dbReference type="ARBA" id="ARBA00029447"/>
    </source>
</evidence>
<evidence type="ECO:0000256" key="3">
    <source>
        <dbReference type="SAM" id="MobiDB-lite"/>
    </source>
</evidence>
<reference evidence="7" key="1">
    <citation type="submission" date="2013-08" db="EMBL/GenBank/DDBJ databases">
        <authorList>
            <person name="Mendez C."/>
            <person name="Richter M."/>
            <person name="Ferrer M."/>
            <person name="Sanchez J."/>
        </authorList>
    </citation>
    <scope>NUCLEOTIDE SEQUENCE</scope>
</reference>
<dbReference type="InterPro" id="IPR051310">
    <property type="entry name" value="MCP_chemotaxis"/>
</dbReference>
<keyword evidence="1" id="KW-0145">Chemotaxis</keyword>
<proteinExistence type="inferred from homology"/>
<reference evidence="7" key="2">
    <citation type="journal article" date="2014" name="ISME J.">
        <title>Microbial stratification in low pH oxic and suboxic macroscopic growths along an acid mine drainage.</title>
        <authorList>
            <person name="Mendez-Garcia C."/>
            <person name="Mesa V."/>
            <person name="Sprenger R.R."/>
            <person name="Richter M."/>
            <person name="Diez M.S."/>
            <person name="Solano J."/>
            <person name="Bargiela R."/>
            <person name="Golyshina O.V."/>
            <person name="Manteca A."/>
            <person name="Ramos J.L."/>
            <person name="Gallego J.R."/>
            <person name="Llorente I."/>
            <person name="Martins Dos Santos V.A."/>
            <person name="Jensen O.N."/>
            <person name="Pelaez A.I."/>
            <person name="Sanchez J."/>
            <person name="Ferrer M."/>
        </authorList>
    </citation>
    <scope>NUCLEOTIDE SEQUENCE</scope>
</reference>
<dbReference type="GO" id="GO:0007165">
    <property type="term" value="P:signal transduction"/>
    <property type="evidence" value="ECO:0007669"/>
    <property type="project" value="InterPro"/>
</dbReference>
<dbReference type="Gene3D" id="1.10.287.950">
    <property type="entry name" value="Methyl-accepting chemotaxis protein"/>
    <property type="match status" value="1"/>
</dbReference>
<dbReference type="GO" id="GO:0016020">
    <property type="term" value="C:membrane"/>
    <property type="evidence" value="ECO:0007669"/>
    <property type="project" value="InterPro"/>
</dbReference>